<evidence type="ECO:0008006" key="4">
    <source>
        <dbReference type="Google" id="ProtNLM"/>
    </source>
</evidence>
<dbReference type="Proteomes" id="UP000677244">
    <property type="component" value="Unassembled WGS sequence"/>
</dbReference>
<accession>A0ABS3Z432</accession>
<protein>
    <recommendedName>
        <fullName evidence="4">Lipoprotein</fullName>
    </recommendedName>
</protein>
<dbReference type="PROSITE" id="PS51257">
    <property type="entry name" value="PROKAR_LIPOPROTEIN"/>
    <property type="match status" value="1"/>
</dbReference>
<sequence>MKKMITAGMLVILFACSSQPRTDSNAATPKVVTDTNVSKPLVAAASDSIAQPEELKGKSRLQQLSERNVFSTIQAKILPTLPEKHQKVLGGDPDLNVLAFATGDLFQNNKNDYAFIVYDKKHQVISILLYDELADSYRQLYESLKVNDEINKLDCNNDCGRLDENLASEIADQADSYIKDPVSFIANKQIKISDLTKDEDILIKDGCLSKNANNANIKNGLCIATSFVYNNWKCLRYDKAKDAFTIFFSQTFAD</sequence>
<feature type="chain" id="PRO_5045167093" description="Lipoprotein" evidence="1">
    <location>
        <begin position="21"/>
        <end position="254"/>
    </location>
</feature>
<gene>
    <name evidence="2" type="ORF">J7I42_31810</name>
</gene>
<evidence type="ECO:0000256" key="1">
    <source>
        <dbReference type="SAM" id="SignalP"/>
    </source>
</evidence>
<dbReference type="RefSeq" id="WP_209143969.1">
    <property type="nucleotide sequence ID" value="NZ_JAGHKO010000017.1"/>
</dbReference>
<dbReference type="EMBL" id="JAGHKO010000017">
    <property type="protein sequence ID" value="MBO9204918.1"/>
    <property type="molecule type" value="Genomic_DNA"/>
</dbReference>
<evidence type="ECO:0000313" key="3">
    <source>
        <dbReference type="Proteomes" id="UP000677244"/>
    </source>
</evidence>
<feature type="signal peptide" evidence="1">
    <location>
        <begin position="1"/>
        <end position="20"/>
    </location>
</feature>
<name>A0ABS3Z432_9BACT</name>
<comment type="caution">
    <text evidence="2">The sequence shown here is derived from an EMBL/GenBank/DDBJ whole genome shotgun (WGS) entry which is preliminary data.</text>
</comment>
<keyword evidence="1" id="KW-0732">Signal</keyword>
<proteinExistence type="predicted"/>
<organism evidence="2 3">
    <name type="scientific">Niastella soli</name>
    <dbReference type="NCBI Taxonomy" id="2821487"/>
    <lineage>
        <taxon>Bacteria</taxon>
        <taxon>Pseudomonadati</taxon>
        <taxon>Bacteroidota</taxon>
        <taxon>Chitinophagia</taxon>
        <taxon>Chitinophagales</taxon>
        <taxon>Chitinophagaceae</taxon>
        <taxon>Niastella</taxon>
    </lineage>
</organism>
<reference evidence="2 3" key="1">
    <citation type="submission" date="2021-03" db="EMBL/GenBank/DDBJ databases">
        <title>Assistant Professor.</title>
        <authorList>
            <person name="Huq M.A."/>
        </authorList>
    </citation>
    <scope>NUCLEOTIDE SEQUENCE [LARGE SCALE GENOMIC DNA]</scope>
    <source>
        <strain evidence="2 3">MAH-29</strain>
    </source>
</reference>
<evidence type="ECO:0000313" key="2">
    <source>
        <dbReference type="EMBL" id="MBO9204918.1"/>
    </source>
</evidence>
<keyword evidence="3" id="KW-1185">Reference proteome</keyword>